<gene>
    <name evidence="2" type="ORF">GCM10010365_26870</name>
</gene>
<dbReference type="AlphaFoldDB" id="A0A918UGX8"/>
<feature type="region of interest" description="Disordered" evidence="1">
    <location>
        <begin position="1"/>
        <end position="51"/>
    </location>
</feature>
<reference evidence="2" key="2">
    <citation type="submission" date="2020-09" db="EMBL/GenBank/DDBJ databases">
        <authorList>
            <person name="Sun Q."/>
            <person name="Ohkuma M."/>
        </authorList>
    </citation>
    <scope>NUCLEOTIDE SEQUENCE</scope>
    <source>
        <strain evidence="2">JCM 4815</strain>
    </source>
</reference>
<reference evidence="2" key="1">
    <citation type="journal article" date="2014" name="Int. J. Syst. Evol. Microbiol.">
        <title>Complete genome sequence of Corynebacterium casei LMG S-19264T (=DSM 44701T), isolated from a smear-ripened cheese.</title>
        <authorList>
            <consortium name="US DOE Joint Genome Institute (JGI-PGF)"/>
            <person name="Walter F."/>
            <person name="Albersmeier A."/>
            <person name="Kalinowski J."/>
            <person name="Ruckert C."/>
        </authorList>
    </citation>
    <scope>NUCLEOTIDE SEQUENCE</scope>
    <source>
        <strain evidence="2">JCM 4815</strain>
    </source>
</reference>
<proteinExistence type="predicted"/>
<feature type="region of interest" description="Disordered" evidence="1">
    <location>
        <begin position="178"/>
        <end position="226"/>
    </location>
</feature>
<name>A0A918UGX8_9ACTN</name>
<keyword evidence="3" id="KW-1185">Reference proteome</keyword>
<sequence>MSHVGPGHPAAGPVAAPDRCSAGPVLRRAGSGRTAGPALGRTGGDPTGRAPAPHPLCGGVVWSYVHAYDVPRRQSYQPIPSMRPAQDPSGPPSATPIYDALYAEWVRSFRALPGDRHGEEELGFTAFGIAPYLGGTYGSYSTGAYSTGAYSTGSAGSTGSYDGRHGTAAYATGRLATQHGTRREAQPGPTSQATSVWQPVGRMPTGHTGTHHFPAAALPPGPRRGH</sequence>
<evidence type="ECO:0000256" key="1">
    <source>
        <dbReference type="SAM" id="MobiDB-lite"/>
    </source>
</evidence>
<dbReference type="Proteomes" id="UP000622166">
    <property type="component" value="Unassembled WGS sequence"/>
</dbReference>
<feature type="compositionally biased region" description="Low complexity" evidence="1">
    <location>
        <begin position="1"/>
        <end position="17"/>
    </location>
</feature>
<accession>A0A918UGX8</accession>
<protein>
    <submittedName>
        <fullName evidence="2">Uncharacterized protein</fullName>
    </submittedName>
</protein>
<evidence type="ECO:0000313" key="3">
    <source>
        <dbReference type="Proteomes" id="UP000622166"/>
    </source>
</evidence>
<feature type="compositionally biased region" description="Pro residues" evidence="1">
    <location>
        <begin position="217"/>
        <end position="226"/>
    </location>
</feature>
<organism evidence="2 3">
    <name type="scientific">Streptomyces poonensis</name>
    <dbReference type="NCBI Taxonomy" id="68255"/>
    <lineage>
        <taxon>Bacteria</taxon>
        <taxon>Bacillati</taxon>
        <taxon>Actinomycetota</taxon>
        <taxon>Actinomycetes</taxon>
        <taxon>Kitasatosporales</taxon>
        <taxon>Streptomycetaceae</taxon>
        <taxon>Streptomyces</taxon>
    </lineage>
</organism>
<feature type="compositionally biased region" description="Polar residues" evidence="1">
    <location>
        <begin position="188"/>
        <end position="197"/>
    </location>
</feature>
<comment type="caution">
    <text evidence="2">The sequence shown here is derived from an EMBL/GenBank/DDBJ whole genome shotgun (WGS) entry which is preliminary data.</text>
</comment>
<evidence type="ECO:0000313" key="2">
    <source>
        <dbReference type="EMBL" id="GGZ06552.1"/>
    </source>
</evidence>
<dbReference type="EMBL" id="BMVW01000004">
    <property type="protein sequence ID" value="GGZ06552.1"/>
    <property type="molecule type" value="Genomic_DNA"/>
</dbReference>